<gene>
    <name evidence="1" type="ORF">CEPIT_LOCUS29426</name>
</gene>
<protein>
    <submittedName>
        <fullName evidence="1">Uncharacterized protein</fullName>
    </submittedName>
</protein>
<dbReference type="EMBL" id="CAMAPF010000954">
    <property type="protein sequence ID" value="CAH9128893.1"/>
    <property type="molecule type" value="Genomic_DNA"/>
</dbReference>
<sequence>MSLTLDAASWLRDSIAGLLHGNKWIYSRHNRLLSINLASNNFGEFLRISQTKGRLLIIPTGNNFSGLSAFFNMLDNTLSSSGRFDPDPLTTYEEQSSSVDISISKLLIQADLENPKEQKLEECDIFSGNHKIIAFSEHSDRYFSGDKFIGHASESDKRPPNVLVEDLWDADTNTNICKKALLITQDNCLPTDNLNTQIKIYQKRKKNRRLHSMTTRSQSRGFGIHWEEEDWSGSEYY</sequence>
<reference evidence="1" key="1">
    <citation type="submission" date="2022-07" db="EMBL/GenBank/DDBJ databases">
        <authorList>
            <person name="Macas J."/>
            <person name="Novak P."/>
            <person name="Neumann P."/>
        </authorList>
    </citation>
    <scope>NUCLEOTIDE SEQUENCE</scope>
</reference>
<name>A0AAV0F042_9ASTE</name>
<dbReference type="AlphaFoldDB" id="A0AAV0F042"/>
<accession>A0AAV0F042</accession>
<organism evidence="1 2">
    <name type="scientific">Cuscuta epithymum</name>
    <dbReference type="NCBI Taxonomy" id="186058"/>
    <lineage>
        <taxon>Eukaryota</taxon>
        <taxon>Viridiplantae</taxon>
        <taxon>Streptophyta</taxon>
        <taxon>Embryophyta</taxon>
        <taxon>Tracheophyta</taxon>
        <taxon>Spermatophyta</taxon>
        <taxon>Magnoliopsida</taxon>
        <taxon>eudicotyledons</taxon>
        <taxon>Gunneridae</taxon>
        <taxon>Pentapetalae</taxon>
        <taxon>asterids</taxon>
        <taxon>lamiids</taxon>
        <taxon>Solanales</taxon>
        <taxon>Convolvulaceae</taxon>
        <taxon>Cuscuteae</taxon>
        <taxon>Cuscuta</taxon>
        <taxon>Cuscuta subgen. Cuscuta</taxon>
    </lineage>
</organism>
<dbReference type="Proteomes" id="UP001152523">
    <property type="component" value="Unassembled WGS sequence"/>
</dbReference>
<comment type="caution">
    <text evidence="1">The sequence shown here is derived from an EMBL/GenBank/DDBJ whole genome shotgun (WGS) entry which is preliminary data.</text>
</comment>
<keyword evidence="2" id="KW-1185">Reference proteome</keyword>
<proteinExistence type="predicted"/>
<evidence type="ECO:0000313" key="2">
    <source>
        <dbReference type="Proteomes" id="UP001152523"/>
    </source>
</evidence>
<evidence type="ECO:0000313" key="1">
    <source>
        <dbReference type="EMBL" id="CAH9128893.1"/>
    </source>
</evidence>